<evidence type="ECO:0000313" key="2">
    <source>
        <dbReference type="Proteomes" id="UP000186143"/>
    </source>
</evidence>
<reference evidence="1 2" key="1">
    <citation type="submission" date="2016-09" db="EMBL/GenBank/DDBJ databases">
        <title>Rhizobium sp. nov., a novel species isolated from the rice rhizosphere.</title>
        <authorList>
            <person name="Zhao J."/>
            <person name="Zhang X."/>
        </authorList>
    </citation>
    <scope>NUCLEOTIDE SEQUENCE [LARGE SCALE GENOMIC DNA]</scope>
    <source>
        <strain evidence="1 2">MH17</strain>
    </source>
</reference>
<gene>
    <name evidence="1" type="ORF">BJF92_00870</name>
</gene>
<dbReference type="AlphaFoldDB" id="A0A1Q9AEG3"/>
<protein>
    <recommendedName>
        <fullName evidence="3">Calpastatin</fullName>
    </recommendedName>
</protein>
<dbReference type="Proteomes" id="UP000186143">
    <property type="component" value="Unassembled WGS sequence"/>
</dbReference>
<dbReference type="PIRSF" id="PIRSF008546">
    <property type="entry name" value="UCP008546"/>
    <property type="match status" value="1"/>
</dbReference>
<evidence type="ECO:0008006" key="3">
    <source>
        <dbReference type="Google" id="ProtNLM"/>
    </source>
</evidence>
<dbReference type="InterPro" id="IPR036287">
    <property type="entry name" value="Rv1873-like_sf"/>
</dbReference>
<dbReference type="Pfam" id="PF08837">
    <property type="entry name" value="DUF1810"/>
    <property type="match status" value="1"/>
</dbReference>
<proteinExistence type="predicted"/>
<accession>A0A1Q9AEG3</accession>
<dbReference type="RefSeq" id="WP_075636571.1">
    <property type="nucleotide sequence ID" value="NZ_MKIO01000040.1"/>
</dbReference>
<dbReference type="EMBL" id="MKIO01000040">
    <property type="protein sequence ID" value="OLP53348.1"/>
    <property type="molecule type" value="Genomic_DNA"/>
</dbReference>
<name>A0A1Q9AEG3_9HYPH</name>
<comment type="caution">
    <text evidence="1">The sequence shown here is derived from an EMBL/GenBank/DDBJ whole genome shotgun (WGS) entry which is preliminary data.</text>
</comment>
<evidence type="ECO:0000313" key="1">
    <source>
        <dbReference type="EMBL" id="OLP53348.1"/>
    </source>
</evidence>
<sequence length="167" mass="18366">MAALPRILYSQSERVAAGAQKDVFNLARFIDAQNHVYPTVLAELQAGRKQTHWMWFIFPQLAGLGRSSTARHFALSGAAEALAYLAHPCLGERLIACTEAVLAQDDTATALTIFGTPDALKFHSSMTLFAAVAETAGLDADRFKMAIRRFYNGKPDVMTIDLLNQHR</sequence>
<dbReference type="InterPro" id="IPR014937">
    <property type="entry name" value="DUF1810"/>
</dbReference>
<dbReference type="SUPFAM" id="SSF140736">
    <property type="entry name" value="Rv1873-like"/>
    <property type="match status" value="1"/>
</dbReference>
<organism evidence="1 2">
    <name type="scientific">Xaviernesmea rhizosphaerae</name>
    <dbReference type="NCBI Taxonomy" id="1672749"/>
    <lineage>
        <taxon>Bacteria</taxon>
        <taxon>Pseudomonadati</taxon>
        <taxon>Pseudomonadota</taxon>
        <taxon>Alphaproteobacteria</taxon>
        <taxon>Hyphomicrobiales</taxon>
        <taxon>Rhizobiaceae</taxon>
        <taxon>Rhizobium/Agrobacterium group</taxon>
        <taxon>Xaviernesmea</taxon>
    </lineage>
</organism>
<dbReference type="OrthoDB" id="9801870at2"/>
<dbReference type="Gene3D" id="1.25.40.380">
    <property type="entry name" value="Protein of unknown function DUF1810"/>
    <property type="match status" value="1"/>
</dbReference>